<evidence type="ECO:0000256" key="2">
    <source>
        <dbReference type="ARBA" id="ARBA00022723"/>
    </source>
</evidence>
<dbReference type="GO" id="GO:0000287">
    <property type="term" value="F:magnesium ion binding"/>
    <property type="evidence" value="ECO:0007669"/>
    <property type="project" value="TreeGrafter"/>
</dbReference>
<evidence type="ECO:0000256" key="1">
    <source>
        <dbReference type="ARBA" id="ARBA00001946"/>
    </source>
</evidence>
<feature type="binding site" evidence="5">
    <location>
        <position position="166"/>
    </location>
    <ligand>
        <name>Mg(2+)</name>
        <dbReference type="ChEBI" id="CHEBI:18420"/>
    </ligand>
</feature>
<dbReference type="PANTHER" id="PTHR32308:SF0">
    <property type="entry name" value="HPCH_HPAI ALDOLASE_CITRATE LYASE DOMAIN-CONTAINING PROTEIN"/>
    <property type="match status" value="1"/>
</dbReference>
<sequence length="301" mass="31490">MEPELGASRHDRLRRVQSLLFVPGDRPDRFGKALAAGADAVVIDLEDAVRPADRPAARGHIADLLRSHPAPVPVLVRVNDIRTGELSADVESVIGAGLDGLVVPKLDPDCAAATDELIGEAEQARGLAPGSIPVLGIVETAAGLLRLAALPRLPARIVRLAFGAGDFSADTGAVWLPGNPALLAAKSMIVWISTALDLAPPVDTAFPWVNDPDGLRAEADDAAAVGYLGKFCIHPAQIESVHAALRPSDDQVRRAEAVIEALSGSGAAGAQLMNGQLIDEAVVKWARRMLAIGGHRPQRPD</sequence>
<keyword evidence="2 5" id="KW-0479">Metal-binding</keyword>
<evidence type="ECO:0000259" key="6">
    <source>
        <dbReference type="Pfam" id="PF03328"/>
    </source>
</evidence>
<feature type="binding site" evidence="5">
    <location>
        <position position="139"/>
    </location>
    <ligand>
        <name>Mg(2+)</name>
        <dbReference type="ChEBI" id="CHEBI:18420"/>
    </ligand>
</feature>
<comment type="cofactor">
    <cofactor evidence="1">
        <name>Mg(2+)</name>
        <dbReference type="ChEBI" id="CHEBI:18420"/>
    </cofactor>
</comment>
<dbReference type="AlphaFoldDB" id="A0A918DQN4"/>
<evidence type="ECO:0000256" key="4">
    <source>
        <dbReference type="PIRSR" id="PIRSR015582-1"/>
    </source>
</evidence>
<dbReference type="RefSeq" id="WP_189128003.1">
    <property type="nucleotide sequence ID" value="NZ_BMNH01000029.1"/>
</dbReference>
<gene>
    <name evidence="7" type="ORF">GCM10012289_64670</name>
</gene>
<evidence type="ECO:0000256" key="5">
    <source>
        <dbReference type="PIRSR" id="PIRSR015582-2"/>
    </source>
</evidence>
<dbReference type="Proteomes" id="UP000646523">
    <property type="component" value="Unassembled WGS sequence"/>
</dbReference>
<proteinExistence type="predicted"/>
<keyword evidence="3 5" id="KW-0460">Magnesium</keyword>
<keyword evidence="8" id="KW-1185">Reference proteome</keyword>
<dbReference type="EMBL" id="BMNH01000029">
    <property type="protein sequence ID" value="GGO79720.1"/>
    <property type="molecule type" value="Genomic_DNA"/>
</dbReference>
<dbReference type="InterPro" id="IPR011206">
    <property type="entry name" value="Citrate_lyase_beta/mcl1/mcl2"/>
</dbReference>
<reference evidence="7" key="1">
    <citation type="journal article" date="2014" name="Int. J. Syst. Evol. Microbiol.">
        <title>Complete genome sequence of Corynebacterium casei LMG S-19264T (=DSM 44701T), isolated from a smear-ripened cheese.</title>
        <authorList>
            <consortium name="US DOE Joint Genome Institute (JGI-PGF)"/>
            <person name="Walter F."/>
            <person name="Albersmeier A."/>
            <person name="Kalinowski J."/>
            <person name="Ruckert C."/>
        </authorList>
    </citation>
    <scope>NUCLEOTIDE SEQUENCE</scope>
    <source>
        <strain evidence="7">CGMCC 4.7368</strain>
    </source>
</reference>
<evidence type="ECO:0000313" key="7">
    <source>
        <dbReference type="EMBL" id="GGO79720.1"/>
    </source>
</evidence>
<protein>
    <submittedName>
        <fullName evidence="7">CoA ester lyase</fullName>
    </submittedName>
</protein>
<accession>A0A918DQN4</accession>
<dbReference type="Pfam" id="PF03328">
    <property type="entry name" value="HpcH_HpaI"/>
    <property type="match status" value="1"/>
</dbReference>
<comment type="caution">
    <text evidence="7">The sequence shown here is derived from an EMBL/GenBank/DDBJ whole genome shotgun (WGS) entry which is preliminary data.</text>
</comment>
<dbReference type="PANTHER" id="PTHR32308">
    <property type="entry name" value="LYASE BETA SUBUNIT, PUTATIVE (AFU_ORTHOLOGUE AFUA_4G13030)-RELATED"/>
    <property type="match status" value="1"/>
</dbReference>
<dbReference type="Gene3D" id="3.20.20.60">
    <property type="entry name" value="Phosphoenolpyruvate-binding domains"/>
    <property type="match status" value="1"/>
</dbReference>
<feature type="binding site" evidence="4">
    <location>
        <position position="77"/>
    </location>
    <ligand>
        <name>substrate</name>
    </ligand>
</feature>
<reference evidence="7" key="2">
    <citation type="submission" date="2020-09" db="EMBL/GenBank/DDBJ databases">
        <authorList>
            <person name="Sun Q."/>
            <person name="Zhou Y."/>
        </authorList>
    </citation>
    <scope>NUCLEOTIDE SEQUENCE</scope>
    <source>
        <strain evidence="7">CGMCC 4.7368</strain>
    </source>
</reference>
<dbReference type="InterPro" id="IPR040442">
    <property type="entry name" value="Pyrv_kinase-like_dom_sf"/>
</dbReference>
<dbReference type="InterPro" id="IPR015813">
    <property type="entry name" value="Pyrv/PenolPyrv_kinase-like_dom"/>
</dbReference>
<evidence type="ECO:0000313" key="8">
    <source>
        <dbReference type="Proteomes" id="UP000646523"/>
    </source>
</evidence>
<feature type="binding site" evidence="4">
    <location>
        <position position="139"/>
    </location>
    <ligand>
        <name>substrate</name>
    </ligand>
</feature>
<dbReference type="GO" id="GO:0016829">
    <property type="term" value="F:lyase activity"/>
    <property type="evidence" value="ECO:0007669"/>
    <property type="project" value="UniProtKB-KW"/>
</dbReference>
<dbReference type="GO" id="GO:0006107">
    <property type="term" value="P:oxaloacetate metabolic process"/>
    <property type="evidence" value="ECO:0007669"/>
    <property type="project" value="TreeGrafter"/>
</dbReference>
<dbReference type="PIRSF" id="PIRSF015582">
    <property type="entry name" value="Cit_lyase_B"/>
    <property type="match status" value="1"/>
</dbReference>
<dbReference type="InterPro" id="IPR005000">
    <property type="entry name" value="Aldolase/citrate-lyase_domain"/>
</dbReference>
<dbReference type="SUPFAM" id="SSF51621">
    <property type="entry name" value="Phosphoenolpyruvate/pyruvate domain"/>
    <property type="match status" value="1"/>
</dbReference>
<feature type="domain" description="HpcH/HpaI aldolase/citrate lyase" evidence="6">
    <location>
        <begin position="17"/>
        <end position="235"/>
    </location>
</feature>
<keyword evidence="7" id="KW-0456">Lyase</keyword>
<organism evidence="7 8">
    <name type="scientific">Nonomuraea cavernae</name>
    <dbReference type="NCBI Taxonomy" id="2045107"/>
    <lineage>
        <taxon>Bacteria</taxon>
        <taxon>Bacillati</taxon>
        <taxon>Actinomycetota</taxon>
        <taxon>Actinomycetes</taxon>
        <taxon>Streptosporangiales</taxon>
        <taxon>Streptosporangiaceae</taxon>
        <taxon>Nonomuraea</taxon>
    </lineage>
</organism>
<name>A0A918DQN4_9ACTN</name>
<evidence type="ECO:0000256" key="3">
    <source>
        <dbReference type="ARBA" id="ARBA00022842"/>
    </source>
</evidence>